<feature type="domain" description="Receptor L-domain" evidence="4">
    <location>
        <begin position="29"/>
        <end position="141"/>
    </location>
</feature>
<keyword evidence="7" id="KW-1185">Reference proteome</keyword>
<feature type="transmembrane region" description="Helical" evidence="3">
    <location>
        <begin position="742"/>
        <end position="761"/>
    </location>
</feature>
<dbReference type="SUPFAM" id="SSF52058">
    <property type="entry name" value="L domain-like"/>
    <property type="match status" value="2"/>
</dbReference>
<protein>
    <submittedName>
        <fullName evidence="8">Receptor tyrosine-protein kinase let-23 (inferred by orthology to a C. elegans protein)</fullName>
    </submittedName>
</protein>
<sequence length="1079" mass="121811">MTLCSGSDNSRAELQDENRIEQLRKQYENCTRVYGNLEITHIRREHLNGTDPEQLFSFLDHIQQITGYLLIYSNEFESITLRNLEIIWGDVRHEDVAAVHIINNKNLKYINLPKLRSVERGFIVLSSNDYLCNWEQTVLFSEIADESRLRFDANNFGSCNSSLECAPECNGHCWGCGADKCQTIYRSICPKKCASGMCYLKGNDTGCCDTSCAAGCYGPGKDECIGAHCVVHCREGYWHDPDKNTRVCEKCPKGICPKTCVLNEPIDAINIKNLQNCTLIEGYIKLLRHTFEPHRKFVSIIQPITSTQVPALTEEMLEALSSVKVVTEYVDIQAGEYTPRSLNFLRNLGTIEGRKLSDNHALSISNNLNLRQLGLRSLKRISNGRVYIGSNMNLCYVDTMNDSWPRIIEMIVEDGGTNLSHVCDKACKQNAGCWGSGPTMCLECERFDMGDRCANHCPKVGFYIEDDKKCKRCDDECVTCNGETALNCTKCKHVALQQGGGIECLAKCPATHYQDANTCLPCNAACYDFGCTGAGSNLGAGGCNKCLHAKRVCRTCDRYECLISYGKPKEVCMDNNLTNYYTTSGRAYVEQFECEECLPECLTCTGYGTSVHYHKCKCAHYLTRTSHTINDYCTMECDRTNSYLVRNESADGIGECRTCHEYCDQNSGCSGDTPFDCSKCAHAAIYTDQNVKVSGNACIVFHLFLTLCIEACPADKPYQTDDKLCQSLDPIAVRARTERRTAIVAMFGAAMIFVIVAVLMWKCYKYKRQYKKEVQMNLPVLPECEPMDPNVKPNMSRLCLISSEHLSKTSRPLGKGAFGIVYAMRLCVYQLICSKYFSKYSCLLLVQCMRFPGWLPNPESRPSFILLKEKFKQFCSCPDIYVLDPHRPRQTEALNCGDQHELINELLEDNDFTDPLEYFDHHPDHMLTNTTLIPNTPTSPTWSTNNNDNNRIDDKSTNDSTLSPCSNTFLTRRDQRLVSTDSQRYQSEPIPGRRQEIGMDEGNYLVPTTKQSAALLYTPIVVLENGETELMKSSEYCNDKAGTYYYNEFKEPDMEQEKVVSSNCDVLENKSYFESETTL</sequence>
<dbReference type="Proteomes" id="UP000267096">
    <property type="component" value="Unassembled WGS sequence"/>
</dbReference>
<dbReference type="Gene3D" id="2.10.220.10">
    <property type="entry name" value="Hormone Receptor, Insulin-like Growth Factor Receptor 1, Chain A, domain 2"/>
    <property type="match status" value="2"/>
</dbReference>
<reference evidence="6 7" key="2">
    <citation type="submission" date="2018-11" db="EMBL/GenBank/DDBJ databases">
        <authorList>
            <consortium name="Pathogen Informatics"/>
        </authorList>
    </citation>
    <scope>NUCLEOTIDE SEQUENCE [LARGE SCALE GENOMIC DNA]</scope>
</reference>
<accession>A0A158PNP8</accession>
<dbReference type="InterPro" id="IPR036941">
    <property type="entry name" value="Rcpt_L-dom_sf"/>
</dbReference>
<dbReference type="InterPro" id="IPR009030">
    <property type="entry name" value="Growth_fac_rcpt_cys_sf"/>
</dbReference>
<evidence type="ECO:0000313" key="6">
    <source>
        <dbReference type="EMBL" id="VDK46521.1"/>
    </source>
</evidence>
<dbReference type="InterPro" id="IPR000494">
    <property type="entry name" value="Rcpt_L-dom"/>
</dbReference>
<evidence type="ECO:0000256" key="3">
    <source>
        <dbReference type="SAM" id="Phobius"/>
    </source>
</evidence>
<dbReference type="Gene3D" id="3.80.20.20">
    <property type="entry name" value="Receptor L-domain"/>
    <property type="match status" value="2"/>
</dbReference>
<dbReference type="OrthoDB" id="6219513at2759"/>
<keyword evidence="3" id="KW-0812">Transmembrane</keyword>
<keyword evidence="3" id="KW-0472">Membrane</keyword>
<feature type="region of interest" description="Disordered" evidence="2">
    <location>
        <begin position="930"/>
        <end position="963"/>
    </location>
</feature>
<dbReference type="Pfam" id="PF01030">
    <property type="entry name" value="Recep_L_domain"/>
    <property type="match status" value="2"/>
</dbReference>
<feature type="domain" description="Receptor L-domain" evidence="4">
    <location>
        <begin position="276"/>
        <end position="400"/>
    </location>
</feature>
<dbReference type="AlphaFoldDB" id="A0A158PNP8"/>
<evidence type="ECO:0000256" key="1">
    <source>
        <dbReference type="ARBA" id="ARBA00023180"/>
    </source>
</evidence>
<dbReference type="SUPFAM" id="SSF57184">
    <property type="entry name" value="Growth factor receptor domain"/>
    <property type="match status" value="1"/>
</dbReference>
<dbReference type="InterPro" id="IPR006212">
    <property type="entry name" value="Furin_repeat"/>
</dbReference>
<reference evidence="8" key="1">
    <citation type="submission" date="2016-04" db="UniProtKB">
        <authorList>
            <consortium name="WormBaseParasite"/>
        </authorList>
    </citation>
    <scope>IDENTIFICATION</scope>
</reference>
<evidence type="ECO:0000313" key="8">
    <source>
        <dbReference type="WBParaSite" id="ASIM_0001262501-mRNA-1"/>
    </source>
</evidence>
<evidence type="ECO:0000259" key="4">
    <source>
        <dbReference type="Pfam" id="PF01030"/>
    </source>
</evidence>
<proteinExistence type="predicted"/>
<dbReference type="InterPro" id="IPR032778">
    <property type="entry name" value="GF_recep_IV"/>
</dbReference>
<name>A0A158PNP8_ANISI</name>
<dbReference type="Pfam" id="PF14843">
    <property type="entry name" value="GF_recep_IV"/>
    <property type="match status" value="1"/>
</dbReference>
<evidence type="ECO:0000259" key="5">
    <source>
        <dbReference type="Pfam" id="PF14843"/>
    </source>
</evidence>
<dbReference type="SMART" id="SM00261">
    <property type="entry name" value="FU"/>
    <property type="match status" value="7"/>
</dbReference>
<dbReference type="EMBL" id="UYRR01031137">
    <property type="protein sequence ID" value="VDK46521.1"/>
    <property type="molecule type" value="Genomic_DNA"/>
</dbReference>
<keyword evidence="1" id="KW-0325">Glycoprotein</keyword>
<keyword evidence="3" id="KW-1133">Transmembrane helix</keyword>
<evidence type="ECO:0000313" key="7">
    <source>
        <dbReference type="Proteomes" id="UP000267096"/>
    </source>
</evidence>
<dbReference type="CDD" id="cd00064">
    <property type="entry name" value="FU"/>
    <property type="match status" value="1"/>
</dbReference>
<feature type="domain" description="Growth factor receptor" evidence="5">
    <location>
        <begin position="422"/>
        <end position="537"/>
    </location>
</feature>
<organism evidence="8">
    <name type="scientific">Anisakis simplex</name>
    <name type="common">Herring worm</name>
    <dbReference type="NCBI Taxonomy" id="6269"/>
    <lineage>
        <taxon>Eukaryota</taxon>
        <taxon>Metazoa</taxon>
        <taxon>Ecdysozoa</taxon>
        <taxon>Nematoda</taxon>
        <taxon>Chromadorea</taxon>
        <taxon>Rhabditida</taxon>
        <taxon>Spirurina</taxon>
        <taxon>Ascaridomorpha</taxon>
        <taxon>Ascaridoidea</taxon>
        <taxon>Anisakidae</taxon>
        <taxon>Anisakis</taxon>
        <taxon>Anisakis simplex complex</taxon>
    </lineage>
</organism>
<dbReference type="WBParaSite" id="ASIM_0001262501-mRNA-1">
    <property type="protein sequence ID" value="ASIM_0001262501-mRNA-1"/>
    <property type="gene ID" value="ASIM_0001262501"/>
</dbReference>
<feature type="compositionally biased region" description="Low complexity" evidence="2">
    <location>
        <begin position="930"/>
        <end position="949"/>
    </location>
</feature>
<gene>
    <name evidence="6" type="ORF">ASIM_LOCUS12091</name>
</gene>
<evidence type="ECO:0000256" key="2">
    <source>
        <dbReference type="SAM" id="MobiDB-lite"/>
    </source>
</evidence>